<dbReference type="AlphaFoldDB" id="D8T016"/>
<dbReference type="PANTHER" id="PTHR12655:SF0">
    <property type="entry name" value="ACYL-COENZYME A THIOESTERASE 9, MITOCHONDRIAL"/>
    <property type="match status" value="1"/>
</dbReference>
<evidence type="ECO:0000313" key="7">
    <source>
        <dbReference type="EMBL" id="EFJ10004.1"/>
    </source>
</evidence>
<sequence>MEGSIQEVSHPAPPPPPPRQRQQHYQQKMPMALFPGSLYVSPVTVEQWKWLASRPAARDSLGLINWPAEGGGEGGDRCFTRLDSLAASQLSLPQRSVQDGRVSVHFPLATDRLLQLQYQDHMQEISMARLLKDMDCLGGHVCRKHCLGDEGASRPLVFLTVLLDGLVIHKPLLFDVDVELIGTVQRAGRSSLHVHIQAVQHQATALEAGLVFVARDRITGKPARVNALEARRVDVDDHHDHHAAPGAWQQLVGCMLDEGRQLLAAGSKDDASAVLIQRTRHQTCFVVEPQQLNSQGSVFGGELLAAACGLAMCTAYGFAAHFGHGRSRPRLKHVYHVKFLEGAKLGTSVQLEAFVMRTEPEEECRGEQRIHVQVKITAGSKELALYNAMFACESTPALPRVLPSNRDEQSALVELVKAWDARTR</sequence>
<accession>D8T016</accession>
<dbReference type="PANTHER" id="PTHR12655">
    <property type="entry name" value="ACYL-COA THIOESTERASE"/>
    <property type="match status" value="1"/>
</dbReference>
<dbReference type="Gramene" id="EFJ10004">
    <property type="protein sequence ID" value="EFJ10004"/>
    <property type="gene ID" value="SELMODRAFT_427575"/>
</dbReference>
<feature type="domain" description="HotDog ACOT-type" evidence="6">
    <location>
        <begin position="277"/>
        <end position="398"/>
    </location>
</feature>
<dbReference type="CDD" id="cd03442">
    <property type="entry name" value="BFIT_BACH"/>
    <property type="match status" value="1"/>
</dbReference>
<gene>
    <name evidence="7" type="ORF">SELMODRAFT_427575</name>
</gene>
<evidence type="ECO:0000313" key="8">
    <source>
        <dbReference type="Proteomes" id="UP000001514"/>
    </source>
</evidence>
<evidence type="ECO:0000259" key="6">
    <source>
        <dbReference type="PROSITE" id="PS51770"/>
    </source>
</evidence>
<keyword evidence="4" id="KW-0809">Transit peptide</keyword>
<comment type="similarity">
    <text evidence="1">Belongs to the acyl coenzyme A hydrolase family.</text>
</comment>
<dbReference type="GO" id="GO:0006637">
    <property type="term" value="P:acyl-CoA metabolic process"/>
    <property type="evidence" value="ECO:0000318"/>
    <property type="project" value="GO_Central"/>
</dbReference>
<dbReference type="HOGENOM" id="CLU_647951_0_0_1"/>
<dbReference type="InterPro" id="IPR033120">
    <property type="entry name" value="HOTDOG_ACOT"/>
</dbReference>
<name>D8T016_SELML</name>
<dbReference type="InParanoid" id="D8T016"/>
<dbReference type="InterPro" id="IPR029069">
    <property type="entry name" value="HotDog_dom_sf"/>
</dbReference>
<reference evidence="7 8" key="1">
    <citation type="journal article" date="2011" name="Science">
        <title>The Selaginella genome identifies genetic changes associated with the evolution of vascular plants.</title>
        <authorList>
            <person name="Banks J.A."/>
            <person name="Nishiyama T."/>
            <person name="Hasebe M."/>
            <person name="Bowman J.L."/>
            <person name="Gribskov M."/>
            <person name="dePamphilis C."/>
            <person name="Albert V.A."/>
            <person name="Aono N."/>
            <person name="Aoyama T."/>
            <person name="Ambrose B.A."/>
            <person name="Ashton N.W."/>
            <person name="Axtell M.J."/>
            <person name="Barker E."/>
            <person name="Barker M.S."/>
            <person name="Bennetzen J.L."/>
            <person name="Bonawitz N.D."/>
            <person name="Chapple C."/>
            <person name="Cheng C."/>
            <person name="Correa L.G."/>
            <person name="Dacre M."/>
            <person name="DeBarry J."/>
            <person name="Dreyer I."/>
            <person name="Elias M."/>
            <person name="Engstrom E.M."/>
            <person name="Estelle M."/>
            <person name="Feng L."/>
            <person name="Finet C."/>
            <person name="Floyd S.K."/>
            <person name="Frommer W.B."/>
            <person name="Fujita T."/>
            <person name="Gramzow L."/>
            <person name="Gutensohn M."/>
            <person name="Harholt J."/>
            <person name="Hattori M."/>
            <person name="Heyl A."/>
            <person name="Hirai T."/>
            <person name="Hiwatashi Y."/>
            <person name="Ishikawa M."/>
            <person name="Iwata M."/>
            <person name="Karol K.G."/>
            <person name="Koehler B."/>
            <person name="Kolukisaoglu U."/>
            <person name="Kubo M."/>
            <person name="Kurata T."/>
            <person name="Lalonde S."/>
            <person name="Li K."/>
            <person name="Li Y."/>
            <person name="Litt A."/>
            <person name="Lyons E."/>
            <person name="Manning G."/>
            <person name="Maruyama T."/>
            <person name="Michael T.P."/>
            <person name="Mikami K."/>
            <person name="Miyazaki S."/>
            <person name="Morinaga S."/>
            <person name="Murata T."/>
            <person name="Mueller-Roeber B."/>
            <person name="Nelson D.R."/>
            <person name="Obara M."/>
            <person name="Oguri Y."/>
            <person name="Olmstead R.G."/>
            <person name="Onodera N."/>
            <person name="Petersen B.L."/>
            <person name="Pils B."/>
            <person name="Prigge M."/>
            <person name="Rensing S.A."/>
            <person name="Riano-Pachon D.M."/>
            <person name="Roberts A.W."/>
            <person name="Sato Y."/>
            <person name="Scheller H.V."/>
            <person name="Schulz B."/>
            <person name="Schulz C."/>
            <person name="Shakirov E.V."/>
            <person name="Shibagaki N."/>
            <person name="Shinohara N."/>
            <person name="Shippen D.E."/>
            <person name="Soerensen I."/>
            <person name="Sotooka R."/>
            <person name="Sugimoto N."/>
            <person name="Sugita M."/>
            <person name="Sumikawa N."/>
            <person name="Tanurdzic M."/>
            <person name="Theissen G."/>
            <person name="Ulvskov P."/>
            <person name="Wakazuki S."/>
            <person name="Weng J.K."/>
            <person name="Willats W.W."/>
            <person name="Wipf D."/>
            <person name="Wolf P.G."/>
            <person name="Yang L."/>
            <person name="Zimmer A.D."/>
            <person name="Zhu Q."/>
            <person name="Mitros T."/>
            <person name="Hellsten U."/>
            <person name="Loque D."/>
            <person name="Otillar R."/>
            <person name="Salamov A."/>
            <person name="Schmutz J."/>
            <person name="Shapiro H."/>
            <person name="Lindquist E."/>
            <person name="Lucas S."/>
            <person name="Rokhsar D."/>
            <person name="Grigoriev I.V."/>
        </authorList>
    </citation>
    <scope>NUCLEOTIDE SEQUENCE [LARGE SCALE GENOMIC DNA]</scope>
</reference>
<dbReference type="KEGG" id="smo:SELMODRAFT_427575"/>
<keyword evidence="8" id="KW-1185">Reference proteome</keyword>
<keyword evidence="2" id="KW-0677">Repeat</keyword>
<evidence type="ECO:0000256" key="4">
    <source>
        <dbReference type="ARBA" id="ARBA00022946"/>
    </source>
</evidence>
<keyword evidence="3" id="KW-0378">Hydrolase</keyword>
<organism evidence="8">
    <name type="scientific">Selaginella moellendorffii</name>
    <name type="common">Spikemoss</name>
    <dbReference type="NCBI Taxonomy" id="88036"/>
    <lineage>
        <taxon>Eukaryota</taxon>
        <taxon>Viridiplantae</taxon>
        <taxon>Streptophyta</taxon>
        <taxon>Embryophyta</taxon>
        <taxon>Tracheophyta</taxon>
        <taxon>Lycopodiopsida</taxon>
        <taxon>Selaginellales</taxon>
        <taxon>Selaginellaceae</taxon>
        <taxon>Selaginella</taxon>
    </lineage>
</organism>
<evidence type="ECO:0000256" key="1">
    <source>
        <dbReference type="ARBA" id="ARBA00010458"/>
    </source>
</evidence>
<dbReference type="PROSITE" id="PS51770">
    <property type="entry name" value="HOTDOG_ACOT"/>
    <property type="match status" value="2"/>
</dbReference>
<protein>
    <recommendedName>
        <fullName evidence="6">HotDog ACOT-type domain-containing protein</fullName>
    </recommendedName>
</protein>
<feature type="domain" description="HotDog ACOT-type" evidence="6">
    <location>
        <begin position="104"/>
        <end position="238"/>
    </location>
</feature>
<evidence type="ECO:0000256" key="2">
    <source>
        <dbReference type="ARBA" id="ARBA00022737"/>
    </source>
</evidence>
<evidence type="ECO:0000256" key="3">
    <source>
        <dbReference type="ARBA" id="ARBA00022801"/>
    </source>
</evidence>
<dbReference type="Proteomes" id="UP000001514">
    <property type="component" value="Unassembled WGS sequence"/>
</dbReference>
<dbReference type="Gene3D" id="3.10.129.10">
    <property type="entry name" value="Hotdog Thioesterase"/>
    <property type="match status" value="2"/>
</dbReference>
<proteinExistence type="inferred from homology"/>
<feature type="region of interest" description="Disordered" evidence="5">
    <location>
        <begin position="1"/>
        <end position="24"/>
    </location>
</feature>
<dbReference type="eggNOG" id="KOG2763">
    <property type="taxonomic scope" value="Eukaryota"/>
</dbReference>
<dbReference type="EMBL" id="GL377657">
    <property type="protein sequence ID" value="EFJ10004.1"/>
    <property type="molecule type" value="Genomic_DNA"/>
</dbReference>
<dbReference type="SUPFAM" id="SSF54637">
    <property type="entry name" value="Thioesterase/thiol ester dehydrase-isomerase"/>
    <property type="match status" value="2"/>
</dbReference>
<dbReference type="STRING" id="88036.D8T016"/>
<dbReference type="GO" id="GO:0047617">
    <property type="term" value="F:fatty acyl-CoA hydrolase activity"/>
    <property type="evidence" value="ECO:0000318"/>
    <property type="project" value="GO_Central"/>
</dbReference>
<evidence type="ECO:0000256" key="5">
    <source>
        <dbReference type="SAM" id="MobiDB-lite"/>
    </source>
</evidence>